<dbReference type="InterPro" id="IPR052196">
    <property type="entry name" value="Bact_Kbp"/>
</dbReference>
<dbReference type="SUPFAM" id="SSF54106">
    <property type="entry name" value="LysM domain"/>
    <property type="match status" value="1"/>
</dbReference>
<keyword evidence="4" id="KW-1185">Reference proteome</keyword>
<gene>
    <name evidence="3" type="ORF">BCF53_101236</name>
</gene>
<proteinExistence type="predicted"/>
<accession>A0A4V6NY57</accession>
<reference evidence="3 4" key="1">
    <citation type="submission" date="2019-03" db="EMBL/GenBank/DDBJ databases">
        <title>Genomic Encyclopedia of Archaeal and Bacterial Type Strains, Phase II (KMG-II): from individual species to whole genera.</title>
        <authorList>
            <person name="Goeker M."/>
        </authorList>
    </citation>
    <scope>NUCLEOTIDE SEQUENCE [LARGE SCALE GENOMIC DNA]</scope>
    <source>
        <strain evidence="3 4">DSM 15388</strain>
    </source>
</reference>
<dbReference type="InterPro" id="IPR018392">
    <property type="entry name" value="LysM"/>
</dbReference>
<dbReference type="PANTHER" id="PTHR34700">
    <property type="entry name" value="POTASSIUM BINDING PROTEIN KBP"/>
    <property type="match status" value="1"/>
</dbReference>
<dbReference type="PANTHER" id="PTHR34700:SF4">
    <property type="entry name" value="PHAGE-LIKE ELEMENT PBSX PROTEIN XKDP"/>
    <property type="match status" value="1"/>
</dbReference>
<evidence type="ECO:0000259" key="2">
    <source>
        <dbReference type="PROSITE" id="PS51782"/>
    </source>
</evidence>
<name>A0A4V6NY57_9GAMM</name>
<dbReference type="CDD" id="cd00118">
    <property type="entry name" value="LysM"/>
    <property type="match status" value="1"/>
</dbReference>
<protein>
    <submittedName>
        <fullName evidence="3">LysM domain-containing protein</fullName>
    </submittedName>
</protein>
<dbReference type="Gene3D" id="3.10.350.10">
    <property type="entry name" value="LysM domain"/>
    <property type="match status" value="1"/>
</dbReference>
<organism evidence="3 4">
    <name type="scientific">Reinekea marinisedimentorum</name>
    <dbReference type="NCBI Taxonomy" id="230495"/>
    <lineage>
        <taxon>Bacteria</taxon>
        <taxon>Pseudomonadati</taxon>
        <taxon>Pseudomonadota</taxon>
        <taxon>Gammaproteobacteria</taxon>
        <taxon>Oceanospirillales</taxon>
        <taxon>Saccharospirillaceae</taxon>
        <taxon>Reinekea</taxon>
    </lineage>
</organism>
<feature type="chain" id="PRO_5021029151" evidence="1">
    <location>
        <begin position="21"/>
        <end position="357"/>
    </location>
</feature>
<dbReference type="OrthoDB" id="9765158at2"/>
<keyword evidence="1" id="KW-0732">Signal</keyword>
<dbReference type="RefSeq" id="WP_132699035.1">
    <property type="nucleotide sequence ID" value="NZ_SLZR01000001.1"/>
</dbReference>
<dbReference type="Proteomes" id="UP000295793">
    <property type="component" value="Unassembled WGS sequence"/>
</dbReference>
<dbReference type="PROSITE" id="PS51782">
    <property type="entry name" value="LYSM"/>
    <property type="match status" value="1"/>
</dbReference>
<evidence type="ECO:0000313" key="4">
    <source>
        <dbReference type="Proteomes" id="UP000295793"/>
    </source>
</evidence>
<dbReference type="InterPro" id="IPR036779">
    <property type="entry name" value="LysM_dom_sf"/>
</dbReference>
<comment type="caution">
    <text evidence="3">The sequence shown here is derived from an EMBL/GenBank/DDBJ whole genome shotgun (WGS) entry which is preliminary data.</text>
</comment>
<dbReference type="AlphaFoldDB" id="A0A4V6NY57"/>
<dbReference type="EMBL" id="SLZR01000001">
    <property type="protein sequence ID" value="TCS43893.1"/>
    <property type="molecule type" value="Genomic_DNA"/>
</dbReference>
<dbReference type="Pfam" id="PF01476">
    <property type="entry name" value="LysM"/>
    <property type="match status" value="1"/>
</dbReference>
<evidence type="ECO:0000256" key="1">
    <source>
        <dbReference type="SAM" id="SignalP"/>
    </source>
</evidence>
<feature type="domain" description="LysM" evidence="2">
    <location>
        <begin position="31"/>
        <end position="79"/>
    </location>
</feature>
<sequence length="357" mass="39540">MRKIIAALFTCCVITGMTMADELKINDNVPERYVVVKGDTLWDISKMFLADPWKWEDIWHINPQIENPHLIFPGDIIGLVMIDGQQQLTVIARGENANTLKITPDQADNGLVKLRPTARVTPILGAIPAISREHIEGFIHGNRILNSEELDSAPYIISGGEGRLILGAGDKVFARGEFDPDLTVYQIYKKGDKYNDPVTEEFLGYEAIDIGTASMVDLESDIATLRLQKTTQQVSIGYRVLKSDESLLETFFYPSEPPEDITGQILDVNKGVEFIGQFDIILLNVGSRESIAPGNVFRINRTGDQVSDPVTGETIQLPSEEGGLAMVFRTFEKTSYAIILEAKVPMRVGDPIVNPGF</sequence>
<feature type="signal peptide" evidence="1">
    <location>
        <begin position="1"/>
        <end position="20"/>
    </location>
</feature>
<evidence type="ECO:0000313" key="3">
    <source>
        <dbReference type="EMBL" id="TCS43893.1"/>
    </source>
</evidence>